<dbReference type="AlphaFoldDB" id="X1LZM9"/>
<proteinExistence type="predicted"/>
<reference evidence="2" key="1">
    <citation type="journal article" date="2014" name="Front. Microbiol.">
        <title>High frequency of phylogenetically diverse reductive dehalogenase-homologous genes in deep subseafloor sedimentary metagenomes.</title>
        <authorList>
            <person name="Kawai M."/>
            <person name="Futagami T."/>
            <person name="Toyoda A."/>
            <person name="Takaki Y."/>
            <person name="Nishi S."/>
            <person name="Hori S."/>
            <person name="Arai W."/>
            <person name="Tsubouchi T."/>
            <person name="Morono Y."/>
            <person name="Uchiyama I."/>
            <person name="Ito T."/>
            <person name="Fujiyama A."/>
            <person name="Inagaki F."/>
            <person name="Takami H."/>
        </authorList>
    </citation>
    <scope>NUCLEOTIDE SEQUENCE</scope>
    <source>
        <strain evidence="2">Expedition CK06-06</strain>
    </source>
</reference>
<keyword evidence="1" id="KW-0812">Transmembrane</keyword>
<sequence>MRNLVTFMYIVIITTSLLVMWVIITEIRLYKLRNKLKLFIPQGSNKSFTDILWEYVKKAKKMGKKIEFLEKNQLDIKRKTLEALRHVGIVRYNA</sequence>
<keyword evidence="1" id="KW-0472">Membrane</keyword>
<accession>X1LZM9</accession>
<dbReference type="InterPro" id="IPR027981">
    <property type="entry name" value="DUF4446"/>
</dbReference>
<dbReference type="Pfam" id="PF14584">
    <property type="entry name" value="DUF4446"/>
    <property type="match status" value="1"/>
</dbReference>
<organism evidence="2">
    <name type="scientific">marine sediment metagenome</name>
    <dbReference type="NCBI Taxonomy" id="412755"/>
    <lineage>
        <taxon>unclassified sequences</taxon>
        <taxon>metagenomes</taxon>
        <taxon>ecological metagenomes</taxon>
    </lineage>
</organism>
<gene>
    <name evidence="2" type="ORF">S06H3_08333</name>
</gene>
<protein>
    <submittedName>
        <fullName evidence="2">Uncharacterized protein</fullName>
    </submittedName>
</protein>
<feature type="transmembrane region" description="Helical" evidence="1">
    <location>
        <begin position="6"/>
        <end position="27"/>
    </location>
</feature>
<feature type="non-terminal residue" evidence="2">
    <location>
        <position position="94"/>
    </location>
</feature>
<dbReference type="EMBL" id="BARV01003500">
    <property type="protein sequence ID" value="GAI07875.1"/>
    <property type="molecule type" value="Genomic_DNA"/>
</dbReference>
<comment type="caution">
    <text evidence="2">The sequence shown here is derived from an EMBL/GenBank/DDBJ whole genome shotgun (WGS) entry which is preliminary data.</text>
</comment>
<name>X1LZM9_9ZZZZ</name>
<evidence type="ECO:0000313" key="2">
    <source>
        <dbReference type="EMBL" id="GAI07875.1"/>
    </source>
</evidence>
<keyword evidence="1" id="KW-1133">Transmembrane helix</keyword>
<evidence type="ECO:0000256" key="1">
    <source>
        <dbReference type="SAM" id="Phobius"/>
    </source>
</evidence>